<dbReference type="PANTHER" id="PTHR43401:SF5">
    <property type="entry name" value="ALCOHOL DEHYDROGENASE-RELATED"/>
    <property type="match status" value="1"/>
</dbReference>
<evidence type="ECO:0000313" key="7">
    <source>
        <dbReference type="EMBL" id="TVZ04412.1"/>
    </source>
</evidence>
<sequence length="330" mass="34479">MRAIVLDKPGSFRVAQVPDPVPGPGQIVVRVDACGICGTDLHIMDGEFPPTPYPITPGHEFAGTVAAVAGDVRMDLPVGARVAVDPSLYCGYCRRCRSGRDNLCENWAAIGDTVDGAFAEYVAVPAANAHRLPDGFDGQLAAMIEPLACAVHGLRRLGPIFGDSVVLTGAGTMGLLLLQLLVHAGAGPVTVVDRVDGRLAVARKLGAAQTASGLGDLDGERFEVAVDATGVPSVVDGVAALLDRGGRLLIFGVTPAEATMSLSPFRVYNDEITVTGSMAILRSFAPAVELIGSGVIDPRPLLSEPLPLEEFGEALHRVRTGQGIKWHIRP</sequence>
<comment type="cofactor">
    <cofactor evidence="1 5">
        <name>Zn(2+)</name>
        <dbReference type="ChEBI" id="CHEBI:29105"/>
    </cofactor>
</comment>
<dbReference type="Gene3D" id="3.90.180.10">
    <property type="entry name" value="Medium-chain alcohol dehydrogenases, catalytic domain"/>
    <property type="match status" value="1"/>
</dbReference>
<dbReference type="SUPFAM" id="SSF50129">
    <property type="entry name" value="GroES-like"/>
    <property type="match status" value="1"/>
</dbReference>
<dbReference type="Pfam" id="PF00107">
    <property type="entry name" value="ADH_zinc_N"/>
    <property type="match status" value="1"/>
</dbReference>
<dbReference type="Pfam" id="PF08240">
    <property type="entry name" value="ADH_N"/>
    <property type="match status" value="1"/>
</dbReference>
<dbReference type="InterPro" id="IPR002328">
    <property type="entry name" value="ADH_Zn_CS"/>
</dbReference>
<proteinExistence type="inferred from homology"/>
<dbReference type="OrthoDB" id="241504at2"/>
<evidence type="ECO:0000256" key="2">
    <source>
        <dbReference type="ARBA" id="ARBA00022723"/>
    </source>
</evidence>
<keyword evidence="4" id="KW-0560">Oxidoreductase</keyword>
<dbReference type="InterPro" id="IPR013149">
    <property type="entry name" value="ADH-like_C"/>
</dbReference>
<dbReference type="CDD" id="cd08234">
    <property type="entry name" value="threonine_DH_like"/>
    <property type="match status" value="1"/>
</dbReference>
<dbReference type="InterPro" id="IPR020843">
    <property type="entry name" value="ER"/>
</dbReference>
<keyword evidence="8" id="KW-1185">Reference proteome</keyword>
<dbReference type="SUPFAM" id="SSF51735">
    <property type="entry name" value="NAD(P)-binding Rossmann-fold domains"/>
    <property type="match status" value="1"/>
</dbReference>
<gene>
    <name evidence="7" type="ORF">EAS64_18785</name>
</gene>
<evidence type="ECO:0000256" key="3">
    <source>
        <dbReference type="ARBA" id="ARBA00022833"/>
    </source>
</evidence>
<dbReference type="InterPro" id="IPR050129">
    <property type="entry name" value="Zn_alcohol_dh"/>
</dbReference>
<dbReference type="AlphaFoldDB" id="A0A6P2BZ67"/>
<dbReference type="PROSITE" id="PS00059">
    <property type="entry name" value="ADH_ZINC"/>
    <property type="match status" value="1"/>
</dbReference>
<evidence type="ECO:0000313" key="8">
    <source>
        <dbReference type="Proteomes" id="UP000460272"/>
    </source>
</evidence>
<feature type="domain" description="Enoyl reductase (ER)" evidence="6">
    <location>
        <begin position="10"/>
        <end position="324"/>
    </location>
</feature>
<protein>
    <submittedName>
        <fullName evidence="7">Alcohol dehydrogenase</fullName>
    </submittedName>
</protein>
<comment type="caution">
    <text evidence="7">The sequence shown here is derived from an EMBL/GenBank/DDBJ whole genome shotgun (WGS) entry which is preliminary data.</text>
</comment>
<accession>A0A6P2BZ67</accession>
<comment type="similarity">
    <text evidence="5">Belongs to the zinc-containing alcohol dehydrogenase family.</text>
</comment>
<dbReference type="EMBL" id="RPFW01000003">
    <property type="protein sequence ID" value="TVZ04412.1"/>
    <property type="molecule type" value="Genomic_DNA"/>
</dbReference>
<dbReference type="SMART" id="SM00829">
    <property type="entry name" value="PKS_ER"/>
    <property type="match status" value="1"/>
</dbReference>
<dbReference type="InterPro" id="IPR036291">
    <property type="entry name" value="NAD(P)-bd_dom_sf"/>
</dbReference>
<dbReference type="GO" id="GO:0016491">
    <property type="term" value="F:oxidoreductase activity"/>
    <property type="evidence" value="ECO:0007669"/>
    <property type="project" value="UniProtKB-KW"/>
</dbReference>
<reference evidence="7 8" key="1">
    <citation type="submission" date="2018-11" db="EMBL/GenBank/DDBJ databases">
        <title>Trebonia kvetii gen.nov., sp.nov., a novel acidophilic actinobacterium, and proposal of the new actinobacterial family Treboniaceae fam. nov.</title>
        <authorList>
            <person name="Rapoport D."/>
            <person name="Sagova-Mareckova M."/>
            <person name="Sedlacek I."/>
            <person name="Provaznik J."/>
            <person name="Kralova S."/>
            <person name="Pavlinic D."/>
            <person name="Benes V."/>
            <person name="Kopecky J."/>
        </authorList>
    </citation>
    <scope>NUCLEOTIDE SEQUENCE [LARGE SCALE GENOMIC DNA]</scope>
    <source>
        <strain evidence="7 8">15Tr583</strain>
    </source>
</reference>
<evidence type="ECO:0000256" key="4">
    <source>
        <dbReference type="ARBA" id="ARBA00023002"/>
    </source>
</evidence>
<dbReference type="InterPro" id="IPR011032">
    <property type="entry name" value="GroES-like_sf"/>
</dbReference>
<evidence type="ECO:0000256" key="1">
    <source>
        <dbReference type="ARBA" id="ARBA00001947"/>
    </source>
</evidence>
<organism evidence="7 8">
    <name type="scientific">Trebonia kvetii</name>
    <dbReference type="NCBI Taxonomy" id="2480626"/>
    <lineage>
        <taxon>Bacteria</taxon>
        <taxon>Bacillati</taxon>
        <taxon>Actinomycetota</taxon>
        <taxon>Actinomycetes</taxon>
        <taxon>Streptosporangiales</taxon>
        <taxon>Treboniaceae</taxon>
        <taxon>Trebonia</taxon>
    </lineage>
</organism>
<keyword evidence="2 5" id="KW-0479">Metal-binding</keyword>
<dbReference type="Proteomes" id="UP000460272">
    <property type="component" value="Unassembled WGS sequence"/>
</dbReference>
<name>A0A6P2BZ67_9ACTN</name>
<dbReference type="Gene3D" id="3.40.50.720">
    <property type="entry name" value="NAD(P)-binding Rossmann-like Domain"/>
    <property type="match status" value="1"/>
</dbReference>
<keyword evidence="3 5" id="KW-0862">Zinc</keyword>
<dbReference type="GO" id="GO:0008270">
    <property type="term" value="F:zinc ion binding"/>
    <property type="evidence" value="ECO:0007669"/>
    <property type="project" value="InterPro"/>
</dbReference>
<evidence type="ECO:0000259" key="6">
    <source>
        <dbReference type="SMART" id="SM00829"/>
    </source>
</evidence>
<dbReference type="PANTHER" id="PTHR43401">
    <property type="entry name" value="L-THREONINE 3-DEHYDROGENASE"/>
    <property type="match status" value="1"/>
</dbReference>
<evidence type="ECO:0000256" key="5">
    <source>
        <dbReference type="RuleBase" id="RU361277"/>
    </source>
</evidence>
<dbReference type="InterPro" id="IPR013154">
    <property type="entry name" value="ADH-like_N"/>
</dbReference>
<dbReference type="RefSeq" id="WP_145854344.1">
    <property type="nucleotide sequence ID" value="NZ_RPFW01000003.1"/>
</dbReference>